<dbReference type="AlphaFoldDB" id="A0AAV5GHG8"/>
<dbReference type="Pfam" id="PF01753">
    <property type="entry name" value="zf-MYND"/>
    <property type="match status" value="1"/>
</dbReference>
<dbReference type="EMBL" id="BQKY01000004">
    <property type="protein sequence ID" value="GJN88965.1"/>
    <property type="molecule type" value="Genomic_DNA"/>
</dbReference>
<evidence type="ECO:0000256" key="3">
    <source>
        <dbReference type="ARBA" id="ARBA00022833"/>
    </source>
</evidence>
<dbReference type="Gene3D" id="6.10.140.2220">
    <property type="match status" value="1"/>
</dbReference>
<keyword evidence="2" id="KW-0863">Zinc-finger</keyword>
<evidence type="ECO:0000256" key="2">
    <source>
        <dbReference type="ARBA" id="ARBA00022771"/>
    </source>
</evidence>
<name>A0AAV5GHG8_9BASI</name>
<feature type="domain" description="MYND-type" evidence="4">
    <location>
        <begin position="4"/>
        <end position="36"/>
    </location>
</feature>
<dbReference type="GO" id="GO:0008270">
    <property type="term" value="F:zinc ion binding"/>
    <property type="evidence" value="ECO:0007669"/>
    <property type="project" value="UniProtKB-KW"/>
</dbReference>
<keyword evidence="1" id="KW-0479">Metal-binding</keyword>
<accession>A0AAV5GHG8</accession>
<dbReference type="SUPFAM" id="SSF144232">
    <property type="entry name" value="HIT/MYND zinc finger-like"/>
    <property type="match status" value="1"/>
</dbReference>
<dbReference type="InterPro" id="IPR002893">
    <property type="entry name" value="Znf_MYND"/>
</dbReference>
<evidence type="ECO:0000313" key="5">
    <source>
        <dbReference type="EMBL" id="GJN88965.1"/>
    </source>
</evidence>
<organism evidence="5 6">
    <name type="scientific">Rhodotorula paludigena</name>
    <dbReference type="NCBI Taxonomy" id="86838"/>
    <lineage>
        <taxon>Eukaryota</taxon>
        <taxon>Fungi</taxon>
        <taxon>Dikarya</taxon>
        <taxon>Basidiomycota</taxon>
        <taxon>Pucciniomycotina</taxon>
        <taxon>Microbotryomycetes</taxon>
        <taxon>Sporidiobolales</taxon>
        <taxon>Sporidiobolaceae</taxon>
        <taxon>Rhodotorula</taxon>
    </lineage>
</organism>
<gene>
    <name evidence="5" type="ORF">Rhopal_001936-T1</name>
</gene>
<evidence type="ECO:0000313" key="6">
    <source>
        <dbReference type="Proteomes" id="UP001342314"/>
    </source>
</evidence>
<evidence type="ECO:0000259" key="4">
    <source>
        <dbReference type="Pfam" id="PF01753"/>
    </source>
</evidence>
<keyword evidence="3" id="KW-0862">Zinc</keyword>
<protein>
    <recommendedName>
        <fullName evidence="4">MYND-type domain-containing protein</fullName>
    </recommendedName>
</protein>
<comment type="caution">
    <text evidence="5">The sequence shown here is derived from an EMBL/GenBank/DDBJ whole genome shotgun (WGS) entry which is preliminary data.</text>
</comment>
<keyword evidence="6" id="KW-1185">Reference proteome</keyword>
<proteinExistence type="predicted"/>
<reference evidence="5 6" key="1">
    <citation type="submission" date="2021-12" db="EMBL/GenBank/DDBJ databases">
        <title>High titer production of polyol ester of fatty acids by Rhodotorula paludigena BS15 towards product separation-free biomass refinery.</title>
        <authorList>
            <person name="Mano J."/>
            <person name="Ono H."/>
            <person name="Tanaka T."/>
            <person name="Naito K."/>
            <person name="Sushida H."/>
            <person name="Ike M."/>
            <person name="Tokuyasu K."/>
            <person name="Kitaoka M."/>
        </authorList>
    </citation>
    <scope>NUCLEOTIDE SEQUENCE [LARGE SCALE GENOMIC DNA]</scope>
    <source>
        <strain evidence="5 6">BS15</strain>
    </source>
</reference>
<evidence type="ECO:0000256" key="1">
    <source>
        <dbReference type="ARBA" id="ARBA00022723"/>
    </source>
</evidence>
<dbReference type="Proteomes" id="UP001342314">
    <property type="component" value="Unassembled WGS sequence"/>
</dbReference>
<sequence length="269" mass="29318">MLASKRCSTCATSGIDLFFCSHEHQKLVWPNHKLVCGQDPVIFPDLSEDEARQIGTLAHRELSSPALQDLPASLASKLLRRGKISLARSTEVYLGASAGDFDEDSTIADGPDIPAFRHELLLRLRDGLFSLLNDLSRGKPENLEQALNSSTFNYAAFLHSAVPGWADLPQLAKTSFLHRAVVVATLVKLGRADTPAPASFKLEYIATSMRQLALSLQPYVRFPSLGVALEFARALVLEARSVYKFHALISTDLAGAMIDFSCKAVPPAQ</sequence>